<proteinExistence type="predicted"/>
<name>A0A7J7LPB9_9MAGN</name>
<dbReference type="Pfam" id="PF12776">
    <property type="entry name" value="Myb_DNA-bind_3"/>
    <property type="match status" value="1"/>
</dbReference>
<accession>A0A7J7LPB9</accession>
<keyword evidence="3" id="KW-1185">Reference proteome</keyword>
<gene>
    <name evidence="2" type="ORF">GIB67_024636</name>
</gene>
<organism evidence="2 3">
    <name type="scientific">Kingdonia uniflora</name>
    <dbReference type="NCBI Taxonomy" id="39325"/>
    <lineage>
        <taxon>Eukaryota</taxon>
        <taxon>Viridiplantae</taxon>
        <taxon>Streptophyta</taxon>
        <taxon>Embryophyta</taxon>
        <taxon>Tracheophyta</taxon>
        <taxon>Spermatophyta</taxon>
        <taxon>Magnoliopsida</taxon>
        <taxon>Ranunculales</taxon>
        <taxon>Circaeasteraceae</taxon>
        <taxon>Kingdonia</taxon>
    </lineage>
</organism>
<reference evidence="2 3" key="1">
    <citation type="journal article" date="2020" name="IScience">
        <title>Genome Sequencing of the Endangered Kingdonia uniflora (Circaeasteraceae, Ranunculales) Reveals Potential Mechanisms of Evolutionary Specialization.</title>
        <authorList>
            <person name="Sun Y."/>
            <person name="Deng T."/>
            <person name="Zhang A."/>
            <person name="Moore M.J."/>
            <person name="Landis J.B."/>
            <person name="Lin N."/>
            <person name="Zhang H."/>
            <person name="Zhang X."/>
            <person name="Huang J."/>
            <person name="Zhang X."/>
            <person name="Sun H."/>
            <person name="Wang H."/>
        </authorList>
    </citation>
    <scope>NUCLEOTIDE SEQUENCE [LARGE SCALE GENOMIC DNA]</scope>
    <source>
        <strain evidence="2">TB1705</strain>
        <tissue evidence="2">Leaf</tissue>
    </source>
</reference>
<protein>
    <recommendedName>
        <fullName evidence="1">Myb/SANT-like domain-containing protein</fullName>
    </recommendedName>
</protein>
<sequence length="195" mass="22421">MAPTFGRVYFRWDEKMDTIFINKLLEQRQHSQKTVSGWRLMAYNKASFNLKMEANLDVTTEQCKTRWKKIKANHLLVIKVIQSSSFRWTEETQLVTTKEIVWKKIIERDILVKNYRDKAIPHYRNLNILVKKNYATGAEVGIGNDETNIPQEGFEVDNKEVESVYSTIDERTPNCASSSKILVGASTPSTGVSSL</sequence>
<dbReference type="InterPro" id="IPR024752">
    <property type="entry name" value="Myb/SANT-like_dom"/>
</dbReference>
<dbReference type="AlphaFoldDB" id="A0A7J7LPB9"/>
<evidence type="ECO:0000313" key="3">
    <source>
        <dbReference type="Proteomes" id="UP000541444"/>
    </source>
</evidence>
<comment type="caution">
    <text evidence="2">The sequence shown here is derived from an EMBL/GenBank/DDBJ whole genome shotgun (WGS) entry which is preliminary data.</text>
</comment>
<evidence type="ECO:0000259" key="1">
    <source>
        <dbReference type="Pfam" id="PF12776"/>
    </source>
</evidence>
<dbReference type="EMBL" id="JACGCM010002131">
    <property type="protein sequence ID" value="KAF6144409.1"/>
    <property type="molecule type" value="Genomic_DNA"/>
</dbReference>
<dbReference type="PANTHER" id="PTHR46929:SF3">
    <property type="entry name" value="MYB_SANT-LIKE DOMAIN-CONTAINING PROTEIN"/>
    <property type="match status" value="1"/>
</dbReference>
<evidence type="ECO:0000313" key="2">
    <source>
        <dbReference type="EMBL" id="KAF6144409.1"/>
    </source>
</evidence>
<feature type="domain" description="Myb/SANT-like" evidence="1">
    <location>
        <begin position="11"/>
        <end position="104"/>
    </location>
</feature>
<dbReference type="PANTHER" id="PTHR46929">
    <property type="entry name" value="EXPRESSED PROTEIN"/>
    <property type="match status" value="1"/>
</dbReference>
<dbReference type="Proteomes" id="UP000541444">
    <property type="component" value="Unassembled WGS sequence"/>
</dbReference>